<sequence>MRRTQTAAESDAPKRPPEHLEASPARQEPAQQDEAQQHSAPETGDSLQSFRGLEEELHGELATFEAFFKTFGFKRIHGRVWGLLVLSGQPLTAKEIVQELKISQGAASTTINELLEWGAVSSTFDSSRRCHVHEAVGNTLSIVATVLRRREQVAFEHFKVGATRMLEIIRERNGNKDPRVLTLRSIIATCDLADAVMQLVFSSVSSALGDPQSLLSKAIGTALKVGVGVPARVLQVTDRAARASRDAASGQDPKGHDSGNKAS</sequence>
<reference evidence="6 7" key="1">
    <citation type="submission" date="2019-02" db="EMBL/GenBank/DDBJ databases">
        <title>Deep-cultivation of Planctomycetes and their phenomic and genomic characterization uncovers novel biology.</title>
        <authorList>
            <person name="Wiegand S."/>
            <person name="Jogler M."/>
            <person name="Boedeker C."/>
            <person name="Pinto D."/>
            <person name="Vollmers J."/>
            <person name="Rivas-Marin E."/>
            <person name="Kohn T."/>
            <person name="Peeters S.H."/>
            <person name="Heuer A."/>
            <person name="Rast P."/>
            <person name="Oberbeckmann S."/>
            <person name="Bunk B."/>
            <person name="Jeske O."/>
            <person name="Meyerdierks A."/>
            <person name="Storesund J.E."/>
            <person name="Kallscheuer N."/>
            <person name="Luecker S."/>
            <person name="Lage O.M."/>
            <person name="Pohl T."/>
            <person name="Merkel B.J."/>
            <person name="Hornburger P."/>
            <person name="Mueller R.-W."/>
            <person name="Bruemmer F."/>
            <person name="Labrenz M."/>
            <person name="Spormann A.M."/>
            <person name="Op den Camp H."/>
            <person name="Overmann J."/>
            <person name="Amann R."/>
            <person name="Jetten M.S.M."/>
            <person name="Mascher T."/>
            <person name="Medema M.H."/>
            <person name="Devos D.P."/>
            <person name="Kaster A.-K."/>
            <person name="Ovreas L."/>
            <person name="Rohde M."/>
            <person name="Galperin M.Y."/>
            <person name="Jogler C."/>
        </authorList>
    </citation>
    <scope>NUCLEOTIDE SEQUENCE [LARGE SCALE GENOMIC DNA]</scope>
    <source>
        <strain evidence="6 7">Poly30</strain>
    </source>
</reference>
<feature type="compositionally biased region" description="Basic and acidic residues" evidence="4">
    <location>
        <begin position="11"/>
        <end position="21"/>
    </location>
</feature>
<evidence type="ECO:0000256" key="3">
    <source>
        <dbReference type="ARBA" id="ARBA00023163"/>
    </source>
</evidence>
<dbReference type="Pfam" id="PF12802">
    <property type="entry name" value="MarR_2"/>
    <property type="match status" value="1"/>
</dbReference>
<feature type="compositionally biased region" description="Basic and acidic residues" evidence="4">
    <location>
        <begin position="253"/>
        <end position="263"/>
    </location>
</feature>
<dbReference type="OrthoDB" id="5292171at2"/>
<feature type="region of interest" description="Disordered" evidence="4">
    <location>
        <begin position="1"/>
        <end position="46"/>
    </location>
</feature>
<dbReference type="Gene3D" id="1.10.10.10">
    <property type="entry name" value="Winged helix-like DNA-binding domain superfamily/Winged helix DNA-binding domain"/>
    <property type="match status" value="1"/>
</dbReference>
<accession>A0A518EVF4</accession>
<protein>
    <recommendedName>
        <fullName evidence="5">HTH marR-type domain-containing protein</fullName>
    </recommendedName>
</protein>
<evidence type="ECO:0000259" key="5">
    <source>
        <dbReference type="Pfam" id="PF12802"/>
    </source>
</evidence>
<keyword evidence="7" id="KW-1185">Reference proteome</keyword>
<keyword evidence="2" id="KW-0238">DNA-binding</keyword>
<gene>
    <name evidence="6" type="ORF">Poly30_36150</name>
</gene>
<dbReference type="PANTHER" id="PTHR38465">
    <property type="entry name" value="HTH-TYPE TRANSCRIPTIONAL REGULATOR MJ1563-RELATED"/>
    <property type="match status" value="1"/>
</dbReference>
<feature type="domain" description="HTH marR-type" evidence="5">
    <location>
        <begin position="83"/>
        <end position="122"/>
    </location>
</feature>
<dbReference type="InterPro" id="IPR036390">
    <property type="entry name" value="WH_DNA-bd_sf"/>
</dbReference>
<evidence type="ECO:0000256" key="4">
    <source>
        <dbReference type="SAM" id="MobiDB-lite"/>
    </source>
</evidence>
<dbReference type="InterPro" id="IPR052362">
    <property type="entry name" value="HTH-GbsR_regulator"/>
</dbReference>
<evidence type="ECO:0000313" key="6">
    <source>
        <dbReference type="EMBL" id="QDV08079.1"/>
    </source>
</evidence>
<feature type="compositionally biased region" description="Polar residues" evidence="4">
    <location>
        <begin position="29"/>
        <end position="46"/>
    </location>
</feature>
<evidence type="ECO:0000256" key="2">
    <source>
        <dbReference type="ARBA" id="ARBA00023125"/>
    </source>
</evidence>
<dbReference type="PANTHER" id="PTHR38465:SF1">
    <property type="entry name" value="HTH-TYPE TRANSCRIPTIONAL REGULATOR MJ1563-RELATED"/>
    <property type="match status" value="1"/>
</dbReference>
<dbReference type="GO" id="GO:0003700">
    <property type="term" value="F:DNA-binding transcription factor activity"/>
    <property type="evidence" value="ECO:0007669"/>
    <property type="project" value="InterPro"/>
</dbReference>
<name>A0A518EVF4_9BACT</name>
<dbReference type="SUPFAM" id="SSF46785">
    <property type="entry name" value="Winged helix' DNA-binding domain"/>
    <property type="match status" value="1"/>
</dbReference>
<proteinExistence type="predicted"/>
<dbReference type="AlphaFoldDB" id="A0A518EVF4"/>
<evidence type="ECO:0000313" key="7">
    <source>
        <dbReference type="Proteomes" id="UP000320390"/>
    </source>
</evidence>
<dbReference type="GO" id="GO:0003677">
    <property type="term" value="F:DNA binding"/>
    <property type="evidence" value="ECO:0007669"/>
    <property type="project" value="UniProtKB-KW"/>
</dbReference>
<organism evidence="6 7">
    <name type="scientific">Saltatorellus ferox</name>
    <dbReference type="NCBI Taxonomy" id="2528018"/>
    <lineage>
        <taxon>Bacteria</taxon>
        <taxon>Pseudomonadati</taxon>
        <taxon>Planctomycetota</taxon>
        <taxon>Planctomycetia</taxon>
        <taxon>Planctomycetia incertae sedis</taxon>
        <taxon>Saltatorellus</taxon>
    </lineage>
</organism>
<dbReference type="InterPro" id="IPR000835">
    <property type="entry name" value="HTH_MarR-typ"/>
</dbReference>
<dbReference type="InterPro" id="IPR036388">
    <property type="entry name" value="WH-like_DNA-bd_sf"/>
</dbReference>
<keyword evidence="1" id="KW-0805">Transcription regulation</keyword>
<dbReference type="RefSeq" id="WP_145200119.1">
    <property type="nucleotide sequence ID" value="NZ_CP036434.1"/>
</dbReference>
<evidence type="ECO:0000256" key="1">
    <source>
        <dbReference type="ARBA" id="ARBA00023015"/>
    </source>
</evidence>
<dbReference type="EMBL" id="CP036434">
    <property type="protein sequence ID" value="QDV08079.1"/>
    <property type="molecule type" value="Genomic_DNA"/>
</dbReference>
<feature type="region of interest" description="Disordered" evidence="4">
    <location>
        <begin position="240"/>
        <end position="263"/>
    </location>
</feature>
<dbReference type="Proteomes" id="UP000320390">
    <property type="component" value="Chromosome"/>
</dbReference>
<keyword evidence="3" id="KW-0804">Transcription</keyword>